<dbReference type="RefSeq" id="WP_188882009.1">
    <property type="nucleotide sequence ID" value="NZ_BMPF01000002.1"/>
</dbReference>
<dbReference type="InterPro" id="IPR055707">
    <property type="entry name" value="DUF7283"/>
</dbReference>
<protein>
    <submittedName>
        <fullName evidence="2">Uncharacterized protein</fullName>
    </submittedName>
</protein>
<dbReference type="EMBL" id="BMPF01000002">
    <property type="protein sequence ID" value="GGL32546.1"/>
    <property type="molecule type" value="Genomic_DNA"/>
</dbReference>
<dbReference type="Proteomes" id="UP000628840">
    <property type="component" value="Unassembled WGS sequence"/>
</dbReference>
<proteinExistence type="predicted"/>
<evidence type="ECO:0000313" key="3">
    <source>
        <dbReference type="Proteomes" id="UP000628840"/>
    </source>
</evidence>
<dbReference type="AlphaFoldDB" id="A0A830EV15"/>
<gene>
    <name evidence="2" type="ORF">GCM10009037_15240</name>
</gene>
<organism evidence="2 3">
    <name type="scientific">Halarchaeum grantii</name>
    <dbReference type="NCBI Taxonomy" id="1193105"/>
    <lineage>
        <taxon>Archaea</taxon>
        <taxon>Methanobacteriati</taxon>
        <taxon>Methanobacteriota</taxon>
        <taxon>Stenosarchaea group</taxon>
        <taxon>Halobacteria</taxon>
        <taxon>Halobacteriales</taxon>
        <taxon>Halobacteriaceae</taxon>
    </lineage>
</organism>
<sequence length="154" mass="15224">MTDTFGDTLPVWIALTAVGAVALGAVLAIPGTPPPDTTAVANAVSVVAAGEHAAARTIPVDASAVRVRPTSLGLRNDAGAAHASLPGVTPASTPALRRVLHGDPPLAVYPSSAAFRAAVADAGANATDADWRSTDGPLTVRHVVNGGVDVTLLG</sequence>
<keyword evidence="3" id="KW-1185">Reference proteome</keyword>
<dbReference type="OrthoDB" id="157493at2157"/>
<evidence type="ECO:0000313" key="2">
    <source>
        <dbReference type="EMBL" id="GGL32546.1"/>
    </source>
</evidence>
<keyword evidence="1" id="KW-1133">Transmembrane helix</keyword>
<evidence type="ECO:0000256" key="1">
    <source>
        <dbReference type="SAM" id="Phobius"/>
    </source>
</evidence>
<name>A0A830EV15_9EURY</name>
<comment type="caution">
    <text evidence="2">The sequence shown here is derived from an EMBL/GenBank/DDBJ whole genome shotgun (WGS) entry which is preliminary data.</text>
</comment>
<keyword evidence="1" id="KW-0812">Transmembrane</keyword>
<reference evidence="2 3" key="1">
    <citation type="journal article" date="2019" name="Int. J. Syst. Evol. Microbiol.">
        <title>The Global Catalogue of Microorganisms (GCM) 10K type strain sequencing project: providing services to taxonomists for standard genome sequencing and annotation.</title>
        <authorList>
            <consortium name="The Broad Institute Genomics Platform"/>
            <consortium name="The Broad Institute Genome Sequencing Center for Infectious Disease"/>
            <person name="Wu L."/>
            <person name="Ma J."/>
        </authorList>
    </citation>
    <scope>NUCLEOTIDE SEQUENCE [LARGE SCALE GENOMIC DNA]</scope>
    <source>
        <strain evidence="2 3">JCM 19585</strain>
    </source>
</reference>
<feature type="transmembrane region" description="Helical" evidence="1">
    <location>
        <begin position="12"/>
        <end position="29"/>
    </location>
</feature>
<keyword evidence="1" id="KW-0472">Membrane</keyword>
<accession>A0A830EV15</accession>
<dbReference type="Pfam" id="PF23954">
    <property type="entry name" value="DUF7283"/>
    <property type="match status" value="1"/>
</dbReference>